<evidence type="ECO:0000313" key="2">
    <source>
        <dbReference type="WBParaSite" id="PEQ_0000804201-mRNA-1"/>
    </source>
</evidence>
<dbReference type="WBParaSite" id="PEQ_0000804201-mRNA-1">
    <property type="protein sequence ID" value="PEQ_0000804201-mRNA-1"/>
    <property type="gene ID" value="PEQ_0000804201"/>
</dbReference>
<organism evidence="1 2">
    <name type="scientific">Parascaris equorum</name>
    <name type="common">Equine roundworm</name>
    <dbReference type="NCBI Taxonomy" id="6256"/>
    <lineage>
        <taxon>Eukaryota</taxon>
        <taxon>Metazoa</taxon>
        <taxon>Ecdysozoa</taxon>
        <taxon>Nematoda</taxon>
        <taxon>Chromadorea</taxon>
        <taxon>Rhabditida</taxon>
        <taxon>Spirurina</taxon>
        <taxon>Ascaridomorpha</taxon>
        <taxon>Ascaridoidea</taxon>
        <taxon>Ascarididae</taxon>
        <taxon>Parascaris</taxon>
    </lineage>
</organism>
<dbReference type="Proteomes" id="UP000887564">
    <property type="component" value="Unplaced"/>
</dbReference>
<reference evidence="2" key="1">
    <citation type="submission" date="2022-11" db="UniProtKB">
        <authorList>
            <consortium name="WormBaseParasite"/>
        </authorList>
    </citation>
    <scope>IDENTIFICATION</scope>
</reference>
<name>A0A914RNU3_PAREQ</name>
<accession>A0A914RNU3</accession>
<dbReference type="AlphaFoldDB" id="A0A914RNU3"/>
<keyword evidence="1" id="KW-1185">Reference proteome</keyword>
<proteinExistence type="predicted"/>
<sequence>MYSFIALGIFKQVSIKVAEVLRNRIPIIRQQASSLSDRLALKRRRTNFVGLNIMMWRFFCDCRDQGIVLNGRQLKEHALTIARQLAPRTDSPQAEEELTTSTSMIVDANQFLIDAANAAARAVSSSRNFSPNNNLNTLAIAACNTGGYFSFFTPSLSAFVERERVEILIFTKCFSEGRI</sequence>
<protein>
    <submittedName>
        <fullName evidence="2">Uncharacterized protein</fullName>
    </submittedName>
</protein>
<evidence type="ECO:0000313" key="1">
    <source>
        <dbReference type="Proteomes" id="UP000887564"/>
    </source>
</evidence>